<feature type="region of interest" description="Disordered" evidence="1">
    <location>
        <begin position="1262"/>
        <end position="1310"/>
    </location>
</feature>
<dbReference type="VEuPathDB" id="VectorBase:PHUM117830"/>
<evidence type="ECO:0000313" key="3">
    <source>
        <dbReference type="EnsemblMetazoa" id="PHUM117830-PA"/>
    </source>
</evidence>
<dbReference type="EMBL" id="DS235078">
    <property type="protein sequence ID" value="EEB11457.1"/>
    <property type="molecule type" value="Genomic_DNA"/>
</dbReference>
<name>E0VDK1_PEDHC</name>
<dbReference type="RefSeq" id="XP_002424195.1">
    <property type="nucleotide sequence ID" value="XM_002424150.1"/>
</dbReference>
<reference evidence="2" key="1">
    <citation type="submission" date="2007-04" db="EMBL/GenBank/DDBJ databases">
        <title>Annotation of Pediculus humanus corporis strain USDA.</title>
        <authorList>
            <person name="Kirkness E."/>
            <person name="Hannick L."/>
            <person name="Hass B."/>
            <person name="Bruggner R."/>
            <person name="Lawson D."/>
            <person name="Bidwell S."/>
            <person name="Joardar V."/>
            <person name="Caler E."/>
            <person name="Walenz B."/>
            <person name="Inman J."/>
            <person name="Schobel S."/>
            <person name="Galinsky K."/>
            <person name="Amedeo P."/>
            <person name="Strausberg R."/>
        </authorList>
    </citation>
    <scope>NUCLEOTIDE SEQUENCE</scope>
    <source>
        <strain evidence="2">USDA</strain>
    </source>
</reference>
<accession>E0VDK1</accession>
<keyword evidence="4" id="KW-1185">Reference proteome</keyword>
<dbReference type="OrthoDB" id="6119313at2759"/>
<proteinExistence type="predicted"/>
<dbReference type="KEGG" id="phu:Phum_PHUM117830"/>
<gene>
    <name evidence="3" type="primary">8238319</name>
    <name evidence="2" type="ORF">Phum_PHUM117830</name>
</gene>
<evidence type="ECO:0000256" key="1">
    <source>
        <dbReference type="SAM" id="MobiDB-lite"/>
    </source>
</evidence>
<feature type="compositionally biased region" description="Basic residues" evidence="1">
    <location>
        <begin position="1351"/>
        <end position="1378"/>
    </location>
</feature>
<dbReference type="EMBL" id="AAZO01001388">
    <property type="status" value="NOT_ANNOTATED_CDS"/>
    <property type="molecule type" value="Genomic_DNA"/>
</dbReference>
<dbReference type="InParanoid" id="E0VDK1"/>
<dbReference type="Proteomes" id="UP000009046">
    <property type="component" value="Unassembled WGS sequence"/>
</dbReference>
<protein>
    <submittedName>
        <fullName evidence="2 3">Uncharacterized protein</fullName>
    </submittedName>
</protein>
<reference evidence="2" key="2">
    <citation type="submission" date="2007-04" db="EMBL/GenBank/DDBJ databases">
        <title>The genome of the human body louse.</title>
        <authorList>
            <consortium name="The Human Body Louse Genome Consortium"/>
            <person name="Kirkness E."/>
            <person name="Walenz B."/>
            <person name="Hass B."/>
            <person name="Bruggner R."/>
            <person name="Strausberg R."/>
        </authorList>
    </citation>
    <scope>NUCLEOTIDE SEQUENCE</scope>
    <source>
        <strain evidence="2">USDA</strain>
    </source>
</reference>
<dbReference type="CTD" id="8238319"/>
<evidence type="ECO:0000313" key="2">
    <source>
        <dbReference type="EMBL" id="EEB11457.1"/>
    </source>
</evidence>
<feature type="compositionally biased region" description="Basic residues" evidence="1">
    <location>
        <begin position="1285"/>
        <end position="1306"/>
    </location>
</feature>
<evidence type="ECO:0000313" key="4">
    <source>
        <dbReference type="Proteomes" id="UP000009046"/>
    </source>
</evidence>
<dbReference type="HOGENOM" id="CLU_247886_0_0_1"/>
<organism>
    <name type="scientific">Pediculus humanus subsp. corporis</name>
    <name type="common">Body louse</name>
    <dbReference type="NCBI Taxonomy" id="121224"/>
    <lineage>
        <taxon>Eukaryota</taxon>
        <taxon>Metazoa</taxon>
        <taxon>Ecdysozoa</taxon>
        <taxon>Arthropoda</taxon>
        <taxon>Hexapoda</taxon>
        <taxon>Insecta</taxon>
        <taxon>Pterygota</taxon>
        <taxon>Neoptera</taxon>
        <taxon>Paraneoptera</taxon>
        <taxon>Psocodea</taxon>
        <taxon>Troctomorpha</taxon>
        <taxon>Phthiraptera</taxon>
        <taxon>Anoplura</taxon>
        <taxon>Pediculidae</taxon>
        <taxon>Pediculus</taxon>
    </lineage>
</organism>
<dbReference type="GeneID" id="8238319"/>
<sequence length="1518" mass="174943">MMIENVNFNSDGNSGKEVINENIVSQYYNPCLKKKKQNKLTNIRKNNKLSKKKINSTNLNWNGEGEDVSLNAVNLKNNTNNPRRVHTDRKKKSIWEIKLENLKLKSGYELNNIPERFNYVDCDFTYRDSKETNILQSENYNDKSKMCSKLENNFSTKRIISAPVRCYKKKKTNYITDSSDPGGALKPKNQDMPLCVISSVVGNANETFDNSAEKEDLEKDNNNTPDPSVITLKKTNDITKIKGWRRKQFFIEKPTTIEFYSCVKNSPEKRKIFFNDSFEKVPENTKNAFVCDSLDEFLDNEAELKLNYEVPHLYAELGIKLTKEDVLSKPNFSEEEFKKLGNKYCVKLPYPDNFFNNVFEDKNNEKEQKSENVESYQILKIGKSKRRLLKIEQKYNSDIKKLKPKPVSVLKRSFINENNYVTLGNSSDQSFDKINNCSKDFFLTTKLLGVVFYPNSFKPVHPIVERHLNKLRSFYTTIDKNWADFATSALGGKWQNRQINRKILPVYCTGKIGSDTFKKNDDVEIEIKNIVKFLVDSVCEKNKKNSLTNFCNVLNQKKIDKENFENLMESDFSIMNIDSNFLLKDCKVFVKKLNYVKRFKPWCMEHNCYDCTLCGLVNSKNINNMNGKNGLLQVKNIPRLLNSEYESPQSLFNERITNLLASKLRSVAYNDDIVESIDKLKALVPNDLELIKLNFVKQSFLTGYINIWFLQPESSKVRSRAFLTFSKAPPVPKAINIRRHQNFSNNFPKVISEIVSTEDVFDDDEFAILYCNGNSWEIHGALNIGLEKKDDVELQKNDHEVEQIFIPVPPVEMDDIRKIATQILRVTTTKWWILDLTQNFTEIVLNISCHSTVITKKHLLAIIKSKFLGFLAMKKQKGRLYGVYVLHTLFPFILVGPYYTFEKCTLFLRSNSLKIPFDYVSQENLPHGSSLKYVINSVVSELEGSDKKLEGLWLYDKKNLDNASYLEAITTTNHGVFPKMDYSLETEHGYGLNSLTYDGKISLEVPIYLYFEVFDLGYLTGELENDNSIMISHPLSPLTRVKSRRIGDLFIRMLKKRIKFLPENYEPKWFITRHKEDLGGRKPFDKYCLSGVHILCKNGLCSLLKISGIRIKELGLNKEEVIKAIAENPIISEIFEFKKLKGLIFKNVNNYLPMNAVLKKAKKKIDELCKANEDLVNLKNENEKKNISLRETYSNLLSSDQISTDVKINSLKNTFDNVDEKFENISELVESEKFNVVLEKLGFNSMSLKNINSIETIPDVEKEGNKKNKKKSNGIVKSSTGNNMLKKKERGHRLKNRTSGTKKSKLTNHTVLKKLEGKLLKISKILDASGNKTMPKKSIKNGQFIIENIKKGKKIKMKQSQKGKSKNKDLKKKRKKKKESSYENGDVGINKKKKEEKEEIRVKKMIEPKPVFNYNEENNESDKDEISVVKIIKKNEEKECNNKKKYNNKTLVNSIVKNSSSSSSLSSSGPPGKKFIILKRGENNILGSQKFNIFKAIRVMGKDSNEKMEKGLDVKSHK</sequence>
<feature type="region of interest" description="Disordered" evidence="1">
    <location>
        <begin position="1350"/>
        <end position="1396"/>
    </location>
</feature>
<reference evidence="3" key="3">
    <citation type="submission" date="2020-05" db="UniProtKB">
        <authorList>
            <consortium name="EnsemblMetazoa"/>
        </authorList>
    </citation>
    <scope>IDENTIFICATION</scope>
    <source>
        <strain evidence="3">USDA</strain>
    </source>
</reference>
<dbReference type="EnsemblMetazoa" id="PHUM117830-RA">
    <property type="protein sequence ID" value="PHUM117830-PA"/>
    <property type="gene ID" value="PHUM117830"/>
</dbReference>